<evidence type="ECO:0000256" key="2">
    <source>
        <dbReference type="ARBA" id="ARBA00006679"/>
    </source>
</evidence>
<feature type="transmembrane region" description="Helical" evidence="7">
    <location>
        <begin position="93"/>
        <end position="114"/>
    </location>
</feature>
<evidence type="ECO:0000313" key="8">
    <source>
        <dbReference type="EMBL" id="UPK67128.1"/>
    </source>
</evidence>
<keyword evidence="4 7" id="KW-0812">Transmembrane</keyword>
<dbReference type="InterPro" id="IPR051907">
    <property type="entry name" value="DoxX-like_oxidoreductase"/>
</dbReference>
<dbReference type="EMBL" id="CP095855">
    <property type="protein sequence ID" value="UPK67128.1"/>
    <property type="molecule type" value="Genomic_DNA"/>
</dbReference>
<dbReference type="RefSeq" id="WP_247809311.1">
    <property type="nucleotide sequence ID" value="NZ_CP095855.1"/>
</dbReference>
<evidence type="ECO:0000313" key="9">
    <source>
        <dbReference type="Proteomes" id="UP000830198"/>
    </source>
</evidence>
<keyword evidence="5 7" id="KW-1133">Transmembrane helix</keyword>
<evidence type="ECO:0000256" key="1">
    <source>
        <dbReference type="ARBA" id="ARBA00004651"/>
    </source>
</evidence>
<dbReference type="Pfam" id="PF07681">
    <property type="entry name" value="DoxX"/>
    <property type="match status" value="1"/>
</dbReference>
<dbReference type="PANTHER" id="PTHR33452:SF1">
    <property type="entry name" value="INNER MEMBRANE PROTEIN YPHA-RELATED"/>
    <property type="match status" value="1"/>
</dbReference>
<accession>A0ABY4HTL4</accession>
<feature type="transmembrane region" description="Helical" evidence="7">
    <location>
        <begin position="120"/>
        <end position="141"/>
    </location>
</feature>
<dbReference type="PANTHER" id="PTHR33452">
    <property type="entry name" value="OXIDOREDUCTASE CATD-RELATED"/>
    <property type="match status" value="1"/>
</dbReference>
<evidence type="ECO:0000256" key="3">
    <source>
        <dbReference type="ARBA" id="ARBA00022475"/>
    </source>
</evidence>
<keyword evidence="6 7" id="KW-0472">Membrane</keyword>
<proteinExistence type="inferred from homology"/>
<reference evidence="8 9" key="1">
    <citation type="submission" date="2022-04" db="EMBL/GenBank/DDBJ databases">
        <title>The arsenic-methylating capacity of Chitinophaga filiformis YT5 during chitin decomposition.</title>
        <authorList>
            <person name="Chen G."/>
            <person name="Liang Y."/>
        </authorList>
    </citation>
    <scope>NUCLEOTIDE SEQUENCE [LARGE SCALE GENOMIC DNA]</scope>
    <source>
        <strain evidence="8 9">YT5</strain>
    </source>
</reference>
<evidence type="ECO:0000256" key="7">
    <source>
        <dbReference type="SAM" id="Phobius"/>
    </source>
</evidence>
<sequence>MNLLQRIDRWGERHHPRWLDGIRVLLGVFLFYKGVVFIQNIDVLKSVIDQSPWLTVMSFWLAHYIVFAHLLGGLLIIFGLLTRVAILAQIPILLGAIFFVHTAVGLNATGIFNVHAETGLSILVLLLLVFFLVEGSGPISFDDYMRRHPA</sequence>
<gene>
    <name evidence="8" type="ORF">MYF79_19505</name>
</gene>
<keyword evidence="9" id="KW-1185">Reference proteome</keyword>
<feature type="transmembrane region" description="Helical" evidence="7">
    <location>
        <begin position="21"/>
        <end position="41"/>
    </location>
</feature>
<evidence type="ECO:0000256" key="5">
    <source>
        <dbReference type="ARBA" id="ARBA00022989"/>
    </source>
</evidence>
<organism evidence="8 9">
    <name type="scientific">Chitinophaga filiformis</name>
    <name type="common">Myxococcus filiformis</name>
    <name type="synonym">Flexibacter filiformis</name>
    <dbReference type="NCBI Taxonomy" id="104663"/>
    <lineage>
        <taxon>Bacteria</taxon>
        <taxon>Pseudomonadati</taxon>
        <taxon>Bacteroidota</taxon>
        <taxon>Chitinophagia</taxon>
        <taxon>Chitinophagales</taxon>
        <taxon>Chitinophagaceae</taxon>
        <taxon>Chitinophaga</taxon>
    </lineage>
</organism>
<evidence type="ECO:0000256" key="6">
    <source>
        <dbReference type="ARBA" id="ARBA00023136"/>
    </source>
</evidence>
<evidence type="ECO:0000256" key="4">
    <source>
        <dbReference type="ARBA" id="ARBA00022692"/>
    </source>
</evidence>
<dbReference type="InterPro" id="IPR032808">
    <property type="entry name" value="DoxX"/>
</dbReference>
<comment type="subcellular location">
    <subcellularLocation>
        <location evidence="1">Cell membrane</location>
        <topology evidence="1">Multi-pass membrane protein</topology>
    </subcellularLocation>
</comment>
<name>A0ABY4HTL4_CHIFI</name>
<protein>
    <submittedName>
        <fullName evidence="8">DoxX family protein</fullName>
    </submittedName>
</protein>
<feature type="transmembrane region" description="Helical" evidence="7">
    <location>
        <begin position="61"/>
        <end position="81"/>
    </location>
</feature>
<keyword evidence="3" id="KW-1003">Cell membrane</keyword>
<comment type="similarity">
    <text evidence="2">Belongs to the DoxX family.</text>
</comment>
<dbReference type="Proteomes" id="UP000830198">
    <property type="component" value="Chromosome"/>
</dbReference>